<dbReference type="EMBL" id="PJCH01000005">
    <property type="protein sequence ID" value="PQA88114.1"/>
    <property type="molecule type" value="Genomic_DNA"/>
</dbReference>
<reference evidence="1 2" key="1">
    <citation type="submission" date="2017-12" db="EMBL/GenBank/DDBJ databases">
        <authorList>
            <person name="Hurst M.R.H."/>
        </authorList>
    </citation>
    <scope>NUCLEOTIDE SEQUENCE [LARGE SCALE GENOMIC DNA]</scope>
    <source>
        <strain evidence="1 2">SY-3-19</strain>
    </source>
</reference>
<protein>
    <submittedName>
        <fullName evidence="1">Uncharacterized protein</fullName>
    </submittedName>
</protein>
<keyword evidence="2" id="KW-1185">Reference proteome</keyword>
<sequence length="160" mass="17907">MPNCTKHEMRQAARAAELLAKRYKAAGEDRLYPSILSLAAIQFLSAGNEARADRLLDEFFLNAFDAPRGSMTLGDAALMQSKAALLRSKKEKALERFCFAGFLDEKAFDTDWQKQYGLVTAEEAGASEAICEPYYNRFSSLMRISSDGVVKNVKRPLFQH</sequence>
<comment type="caution">
    <text evidence="1">The sequence shown here is derived from an EMBL/GenBank/DDBJ whole genome shotgun (WGS) entry which is preliminary data.</text>
</comment>
<accession>A0A2S7K6H2</accession>
<name>A0A2S7K6H2_9PROT</name>
<gene>
    <name evidence="1" type="ORF">CW354_07270</name>
</gene>
<dbReference type="AlphaFoldDB" id="A0A2S7K6H2"/>
<proteinExistence type="predicted"/>
<evidence type="ECO:0000313" key="2">
    <source>
        <dbReference type="Proteomes" id="UP000239504"/>
    </source>
</evidence>
<evidence type="ECO:0000313" key="1">
    <source>
        <dbReference type="EMBL" id="PQA88114.1"/>
    </source>
</evidence>
<organism evidence="1 2">
    <name type="scientific">Hyphococcus luteus</name>
    <dbReference type="NCBI Taxonomy" id="2058213"/>
    <lineage>
        <taxon>Bacteria</taxon>
        <taxon>Pseudomonadati</taxon>
        <taxon>Pseudomonadota</taxon>
        <taxon>Alphaproteobacteria</taxon>
        <taxon>Parvularculales</taxon>
        <taxon>Parvularculaceae</taxon>
        <taxon>Hyphococcus</taxon>
    </lineage>
</organism>
<dbReference type="Proteomes" id="UP000239504">
    <property type="component" value="Unassembled WGS sequence"/>
</dbReference>